<evidence type="ECO:0000313" key="3">
    <source>
        <dbReference type="Proteomes" id="UP000002315"/>
    </source>
</evidence>
<protein>
    <submittedName>
        <fullName evidence="2">Uncharacterized protein</fullName>
    </submittedName>
</protein>
<feature type="transmembrane region" description="Helical" evidence="1">
    <location>
        <begin position="86"/>
        <end position="107"/>
    </location>
</feature>
<feature type="transmembrane region" description="Helical" evidence="1">
    <location>
        <begin position="12"/>
        <end position="36"/>
    </location>
</feature>
<evidence type="ECO:0000256" key="1">
    <source>
        <dbReference type="SAM" id="Phobius"/>
    </source>
</evidence>
<organism evidence="2 3">
    <name type="scientific">Methanothermus fervidus (strain ATCC 43054 / DSM 2088 / JCM 10308 / V24 S)</name>
    <dbReference type="NCBI Taxonomy" id="523846"/>
    <lineage>
        <taxon>Archaea</taxon>
        <taxon>Methanobacteriati</taxon>
        <taxon>Methanobacteriota</taxon>
        <taxon>Methanomada group</taxon>
        <taxon>Methanobacteria</taxon>
        <taxon>Methanobacteriales</taxon>
        <taxon>Methanothermaceae</taxon>
        <taxon>Methanothermus</taxon>
    </lineage>
</organism>
<dbReference type="KEGG" id="mfv:Mfer_0621"/>
<keyword evidence="1" id="KW-0472">Membrane</keyword>
<evidence type="ECO:0000313" key="2">
    <source>
        <dbReference type="EMBL" id="ADP77420.1"/>
    </source>
</evidence>
<dbReference type="OrthoDB" id="78328at2157"/>
<sequence>MKKYDTGTAIFTALIIGIVFSFLFDKIFVLIIVGFLSTYLSKEKNSGIGATASLCLGMIYFFFHLIQIPEVPDWISRSLGPDFLTFSLSFMLICLLSMFLGGIGGFIGSSVRKNEK</sequence>
<keyword evidence="1" id="KW-1133">Transmembrane helix</keyword>
<gene>
    <name evidence="2" type="ordered locus">Mfer_0621</name>
</gene>
<reference evidence="2 3" key="1">
    <citation type="journal article" date="2010" name="Stand. Genomic Sci.">
        <title>Complete genome sequence of Methanothermus fervidus type strain (V24S).</title>
        <authorList>
            <person name="Anderson I."/>
            <person name="Djao O.D."/>
            <person name="Misra M."/>
            <person name="Chertkov O."/>
            <person name="Nolan M."/>
            <person name="Lucas S."/>
            <person name="Lapidus A."/>
            <person name="Del Rio T.G."/>
            <person name="Tice H."/>
            <person name="Cheng J.F."/>
            <person name="Tapia R."/>
            <person name="Han C."/>
            <person name="Goodwin L."/>
            <person name="Pitluck S."/>
            <person name="Liolios K."/>
            <person name="Ivanova N."/>
            <person name="Mavromatis K."/>
            <person name="Mikhailova N."/>
            <person name="Pati A."/>
            <person name="Brambilla E."/>
            <person name="Chen A."/>
            <person name="Palaniappan K."/>
            <person name="Land M."/>
            <person name="Hauser L."/>
            <person name="Chang Y.J."/>
            <person name="Jeffries C.D."/>
            <person name="Sikorski J."/>
            <person name="Spring S."/>
            <person name="Rohde M."/>
            <person name="Eichinger K."/>
            <person name="Huber H."/>
            <person name="Wirth R."/>
            <person name="Goker M."/>
            <person name="Detter J.C."/>
            <person name="Woyke T."/>
            <person name="Bristow J."/>
            <person name="Eisen J.A."/>
            <person name="Markowitz V."/>
            <person name="Hugenholtz P."/>
            <person name="Klenk H.P."/>
            <person name="Kyrpides N.C."/>
        </authorList>
    </citation>
    <scope>NUCLEOTIDE SEQUENCE [LARGE SCALE GENOMIC DNA]</scope>
    <source>
        <strain evidence="3">ATCC 43054 / DSM 2088 / JCM 10308 / V24 S</strain>
    </source>
</reference>
<dbReference type="EMBL" id="CP002278">
    <property type="protein sequence ID" value="ADP77420.1"/>
    <property type="molecule type" value="Genomic_DNA"/>
</dbReference>
<dbReference type="HOGENOM" id="CLU_165236_0_0_2"/>
<keyword evidence="3" id="KW-1185">Reference proteome</keyword>
<feature type="transmembrane region" description="Helical" evidence="1">
    <location>
        <begin position="48"/>
        <end position="66"/>
    </location>
</feature>
<dbReference type="AlphaFoldDB" id="E3GYN8"/>
<dbReference type="STRING" id="523846.Mfer_0621"/>
<proteinExistence type="predicted"/>
<name>E3GYN8_METFV</name>
<accession>E3GYN8</accession>
<dbReference type="Proteomes" id="UP000002315">
    <property type="component" value="Chromosome"/>
</dbReference>
<keyword evidence="1" id="KW-0812">Transmembrane</keyword>